<protein>
    <submittedName>
        <fullName evidence="1">Uncharacterized protein</fullName>
    </submittedName>
</protein>
<evidence type="ECO:0000313" key="2">
    <source>
        <dbReference type="Proteomes" id="UP000194003"/>
    </source>
</evidence>
<name>A0A1Y2K4H6_9PROT</name>
<proteinExistence type="predicted"/>
<comment type="caution">
    <text evidence="1">The sequence shown here is derived from an EMBL/GenBank/DDBJ whole genome shotgun (WGS) entry which is preliminary data.</text>
</comment>
<dbReference type="EMBL" id="LVJN01000020">
    <property type="protein sequence ID" value="OSM02567.1"/>
    <property type="molecule type" value="Genomic_DNA"/>
</dbReference>
<keyword evidence="2" id="KW-1185">Reference proteome</keyword>
<dbReference type="RefSeq" id="WP_085445422.1">
    <property type="nucleotide sequence ID" value="NZ_LVJN01000020.1"/>
</dbReference>
<dbReference type="Proteomes" id="UP000194003">
    <property type="component" value="Unassembled WGS sequence"/>
</dbReference>
<dbReference type="AlphaFoldDB" id="A0A1Y2K4H6"/>
<dbReference type="STRING" id="1434232.MAIT1_02737"/>
<organism evidence="1 2">
    <name type="scientific">Magnetofaba australis IT-1</name>
    <dbReference type="NCBI Taxonomy" id="1434232"/>
    <lineage>
        <taxon>Bacteria</taxon>
        <taxon>Pseudomonadati</taxon>
        <taxon>Pseudomonadota</taxon>
        <taxon>Magnetococcia</taxon>
        <taxon>Magnetococcales</taxon>
        <taxon>Magnetococcaceae</taxon>
        <taxon>Magnetofaba</taxon>
    </lineage>
</organism>
<sequence>MENKQKLRKSLTRLENLNRTEMDYRAALATLNDTQLAKVEKLDDIGRLSEYEAEELDDIMGDLYDFLSAGGQAQLRA</sequence>
<accession>A0A1Y2K4H6</accession>
<evidence type="ECO:0000313" key="1">
    <source>
        <dbReference type="EMBL" id="OSM02567.1"/>
    </source>
</evidence>
<gene>
    <name evidence="1" type="ORF">MAIT1_02737</name>
</gene>
<reference evidence="1 2" key="1">
    <citation type="journal article" date="2016" name="BMC Genomics">
        <title>Combined genomic and structural analyses of a cultured magnetotactic bacterium reveals its niche adaptation to a dynamic environment.</title>
        <authorList>
            <person name="Araujo A.C."/>
            <person name="Morillo V."/>
            <person name="Cypriano J."/>
            <person name="Teixeira L.C."/>
            <person name="Leao P."/>
            <person name="Lyra S."/>
            <person name="Almeida L.G."/>
            <person name="Bazylinski D.A."/>
            <person name="Vasconcellos A.T."/>
            <person name="Abreu F."/>
            <person name="Lins U."/>
        </authorList>
    </citation>
    <scope>NUCLEOTIDE SEQUENCE [LARGE SCALE GENOMIC DNA]</scope>
    <source>
        <strain evidence="1 2">IT-1</strain>
    </source>
</reference>
<dbReference type="OrthoDB" id="9924031at2"/>